<dbReference type="EMBL" id="JAIWYP010000001">
    <property type="protein sequence ID" value="KAH3880467.1"/>
    <property type="molecule type" value="Genomic_DNA"/>
</dbReference>
<keyword evidence="3" id="KW-0677">Repeat</keyword>
<dbReference type="InterPro" id="IPR020894">
    <property type="entry name" value="Cadherin_CS"/>
</dbReference>
<evidence type="ECO:0000256" key="5">
    <source>
        <dbReference type="ARBA" id="ARBA00022889"/>
    </source>
</evidence>
<dbReference type="FunFam" id="2.60.40.60:FF:000020">
    <property type="entry name" value="Dachsous cadherin-related 1b"/>
    <property type="match status" value="1"/>
</dbReference>
<dbReference type="Pfam" id="PF00028">
    <property type="entry name" value="Cadherin"/>
    <property type="match status" value="6"/>
</dbReference>
<evidence type="ECO:0000256" key="7">
    <source>
        <dbReference type="ARBA" id="ARBA00023136"/>
    </source>
</evidence>
<dbReference type="PROSITE" id="PS50268">
    <property type="entry name" value="CADHERIN_2"/>
    <property type="match status" value="6"/>
</dbReference>
<evidence type="ECO:0000256" key="8">
    <source>
        <dbReference type="PROSITE-ProRule" id="PRU00043"/>
    </source>
</evidence>
<evidence type="ECO:0000256" key="3">
    <source>
        <dbReference type="ARBA" id="ARBA00022737"/>
    </source>
</evidence>
<comment type="caution">
    <text evidence="10">The sequence shown here is derived from an EMBL/GenBank/DDBJ whole genome shotgun (WGS) entry which is preliminary data.</text>
</comment>
<accession>A0A9D4MSK1</accession>
<dbReference type="AlphaFoldDB" id="A0A9D4MSK1"/>
<reference evidence="10" key="2">
    <citation type="submission" date="2020-11" db="EMBL/GenBank/DDBJ databases">
        <authorList>
            <person name="McCartney M.A."/>
            <person name="Auch B."/>
            <person name="Kono T."/>
            <person name="Mallez S."/>
            <person name="Becker A."/>
            <person name="Gohl D.M."/>
            <person name="Silverstein K.A.T."/>
            <person name="Koren S."/>
            <person name="Bechman K.B."/>
            <person name="Herman A."/>
            <person name="Abrahante J.E."/>
            <person name="Garbe J."/>
        </authorList>
    </citation>
    <scope>NUCLEOTIDE SEQUENCE</scope>
    <source>
        <strain evidence="10">Duluth1</strain>
        <tissue evidence="10">Whole animal</tissue>
    </source>
</reference>
<dbReference type="InterPro" id="IPR050971">
    <property type="entry name" value="Cadherin-domain_protein"/>
</dbReference>
<evidence type="ECO:0000256" key="1">
    <source>
        <dbReference type="ARBA" id="ARBA00004370"/>
    </source>
</evidence>
<dbReference type="InterPro" id="IPR002126">
    <property type="entry name" value="Cadherin-like_dom"/>
</dbReference>
<organism evidence="10 11">
    <name type="scientific">Dreissena polymorpha</name>
    <name type="common">Zebra mussel</name>
    <name type="synonym">Mytilus polymorpha</name>
    <dbReference type="NCBI Taxonomy" id="45954"/>
    <lineage>
        <taxon>Eukaryota</taxon>
        <taxon>Metazoa</taxon>
        <taxon>Spiralia</taxon>
        <taxon>Lophotrochozoa</taxon>
        <taxon>Mollusca</taxon>
        <taxon>Bivalvia</taxon>
        <taxon>Autobranchia</taxon>
        <taxon>Heteroconchia</taxon>
        <taxon>Euheterodonta</taxon>
        <taxon>Imparidentia</taxon>
        <taxon>Neoheterodontei</taxon>
        <taxon>Myida</taxon>
        <taxon>Dreissenoidea</taxon>
        <taxon>Dreissenidae</taxon>
        <taxon>Dreissena</taxon>
    </lineage>
</organism>
<keyword evidence="2" id="KW-0812">Transmembrane</keyword>
<evidence type="ECO:0000313" key="10">
    <source>
        <dbReference type="EMBL" id="KAH3880467.1"/>
    </source>
</evidence>
<evidence type="ECO:0000256" key="4">
    <source>
        <dbReference type="ARBA" id="ARBA00022837"/>
    </source>
</evidence>
<dbReference type="GO" id="GO:0007156">
    <property type="term" value="P:homophilic cell adhesion via plasma membrane adhesion molecules"/>
    <property type="evidence" value="ECO:0007669"/>
    <property type="project" value="InterPro"/>
</dbReference>
<dbReference type="PANTHER" id="PTHR24025:SF31">
    <property type="entry name" value="NEURAL-CADHERIN"/>
    <property type="match status" value="1"/>
</dbReference>
<proteinExistence type="predicted"/>
<dbReference type="PANTHER" id="PTHR24025">
    <property type="entry name" value="DESMOGLEIN FAMILY MEMBER"/>
    <property type="match status" value="1"/>
</dbReference>
<dbReference type="Proteomes" id="UP000828390">
    <property type="component" value="Unassembled WGS sequence"/>
</dbReference>
<dbReference type="InterPro" id="IPR015919">
    <property type="entry name" value="Cadherin-like_sf"/>
</dbReference>
<evidence type="ECO:0000259" key="9">
    <source>
        <dbReference type="PROSITE" id="PS50268"/>
    </source>
</evidence>
<dbReference type="GO" id="GO:0005886">
    <property type="term" value="C:plasma membrane"/>
    <property type="evidence" value="ECO:0007669"/>
    <property type="project" value="InterPro"/>
</dbReference>
<dbReference type="PROSITE" id="PS00232">
    <property type="entry name" value="CADHERIN_1"/>
    <property type="match status" value="1"/>
</dbReference>
<evidence type="ECO:0000313" key="11">
    <source>
        <dbReference type="Proteomes" id="UP000828390"/>
    </source>
</evidence>
<keyword evidence="6" id="KW-1133">Transmembrane helix</keyword>
<keyword evidence="5" id="KW-0130">Cell adhesion</keyword>
<dbReference type="SUPFAM" id="SSF49313">
    <property type="entry name" value="Cadherin-like"/>
    <property type="match status" value="6"/>
</dbReference>
<dbReference type="PRINTS" id="PR00205">
    <property type="entry name" value="CADHERIN"/>
</dbReference>
<name>A0A9D4MSK1_DREPO</name>
<dbReference type="SMART" id="SM00112">
    <property type="entry name" value="CA"/>
    <property type="match status" value="6"/>
</dbReference>
<feature type="domain" description="Cadherin" evidence="9">
    <location>
        <begin position="173"/>
        <end position="278"/>
    </location>
</feature>
<gene>
    <name evidence="10" type="ORF">DPMN_004381</name>
</gene>
<sequence>MYCFSETYTQFTINSATGEIKTNGPLDYETATSHSLKVVAVDSNGLTGSKSSTAVVTVIVTPVNELDPVFINPSYTFSVNENTAIGTSVGTVEARDADNGVDGQIKYSMTAHIYFSIDLTTGVISVKAALDHEIVTQHSLTVIASDSNTTPRSVSVAVTVHVNDVNDNKPACSPIFQAVFVNEDSAIDYTVATLTCTDADKTSPNKDLEYTIITVNGVGSTVFSNINNVLKLNSALDYELTTSYVINIKVADKGATSLSTTATVKVDVRDINEQTPVFTGAPSISFTISETIPSGSSVYQLTASDADTQQTIKYSFNPTSTQFSIDPDNGKIYLITILDFDTLVPPTIQVKAFATDSGTNPVAKSSSVDITITIANANDVSPIFFPAVYSASVSEHLGIGTSITKVTATDNDTAVLTYTLNNSSVFAIGADGLITVQNPILDYETTKSYALIAYAVDAATHTASTTVHIKVTGYNENAPVFATSSQTVQVNENASINTLVVTAAATDSDHGPDGAITYSISAFPTGFHNVMSINPSTGEMLVVGDLDREGMTTNPVSFTILAKDAGTNPGRYMSHSLRKQGGMHVCNVSSQISLCSPHRVIWDNTFCLINFFSKKRLSCK</sequence>
<feature type="domain" description="Cadherin" evidence="9">
    <location>
        <begin position="385"/>
        <end position="481"/>
    </location>
</feature>
<keyword evidence="11" id="KW-1185">Reference proteome</keyword>
<feature type="domain" description="Cadherin" evidence="9">
    <location>
        <begin position="71"/>
        <end position="176"/>
    </location>
</feature>
<feature type="domain" description="Cadherin" evidence="9">
    <location>
        <begin position="482"/>
        <end position="599"/>
    </location>
</feature>
<keyword evidence="7" id="KW-0472">Membrane</keyword>
<keyword evidence="4 8" id="KW-0106">Calcium</keyword>
<reference evidence="10" key="1">
    <citation type="journal article" date="2019" name="bioRxiv">
        <title>The Genome of the Zebra Mussel, Dreissena polymorpha: A Resource for Invasive Species Research.</title>
        <authorList>
            <person name="McCartney M.A."/>
            <person name="Auch B."/>
            <person name="Kono T."/>
            <person name="Mallez S."/>
            <person name="Zhang Y."/>
            <person name="Obille A."/>
            <person name="Becker A."/>
            <person name="Abrahante J.E."/>
            <person name="Garbe J."/>
            <person name="Badalamenti J.P."/>
            <person name="Herman A."/>
            <person name="Mangelson H."/>
            <person name="Liachko I."/>
            <person name="Sullivan S."/>
            <person name="Sone E.D."/>
            <person name="Koren S."/>
            <person name="Silverstein K.A.T."/>
            <person name="Beckman K.B."/>
            <person name="Gohl D.M."/>
        </authorList>
    </citation>
    <scope>NUCLEOTIDE SEQUENCE</scope>
    <source>
        <strain evidence="10">Duluth1</strain>
        <tissue evidence="10">Whole animal</tissue>
    </source>
</reference>
<dbReference type="CDD" id="cd11304">
    <property type="entry name" value="Cadherin_repeat"/>
    <property type="match status" value="6"/>
</dbReference>
<comment type="subcellular location">
    <subcellularLocation>
        <location evidence="1">Membrane</location>
    </subcellularLocation>
</comment>
<dbReference type="GO" id="GO:0005911">
    <property type="term" value="C:cell-cell junction"/>
    <property type="evidence" value="ECO:0007669"/>
    <property type="project" value="TreeGrafter"/>
</dbReference>
<evidence type="ECO:0000256" key="2">
    <source>
        <dbReference type="ARBA" id="ARBA00022692"/>
    </source>
</evidence>
<feature type="domain" description="Cadherin" evidence="9">
    <location>
        <begin position="11"/>
        <end position="70"/>
    </location>
</feature>
<dbReference type="GO" id="GO:0005509">
    <property type="term" value="F:calcium ion binding"/>
    <property type="evidence" value="ECO:0007669"/>
    <property type="project" value="UniProtKB-UniRule"/>
</dbReference>
<evidence type="ECO:0000256" key="6">
    <source>
        <dbReference type="ARBA" id="ARBA00022989"/>
    </source>
</evidence>
<feature type="domain" description="Cadherin" evidence="9">
    <location>
        <begin position="280"/>
        <end position="384"/>
    </location>
</feature>
<protein>
    <recommendedName>
        <fullName evidence="9">Cadherin domain-containing protein</fullName>
    </recommendedName>
</protein>
<dbReference type="Gene3D" id="2.60.40.60">
    <property type="entry name" value="Cadherins"/>
    <property type="match status" value="6"/>
</dbReference>